<dbReference type="Proteomes" id="UP001164390">
    <property type="component" value="Chromosome"/>
</dbReference>
<dbReference type="InterPro" id="IPR051311">
    <property type="entry name" value="DedA_domain"/>
</dbReference>
<keyword evidence="5 7" id="KW-1133">Transmembrane helix</keyword>
<dbReference type="RefSeq" id="WP_271635605.1">
    <property type="nucleotide sequence ID" value="NZ_CP094970.1"/>
</dbReference>
<dbReference type="EMBL" id="CP094970">
    <property type="protein sequence ID" value="UYM06690.1"/>
    <property type="molecule type" value="Genomic_DNA"/>
</dbReference>
<reference evidence="9" key="1">
    <citation type="submission" date="2022-01" db="EMBL/GenBank/DDBJ databases">
        <title>Nocardioidaceae gen. sp. A5X3R13.</title>
        <authorList>
            <person name="Lopez Marin M.A."/>
            <person name="Uhlik O."/>
        </authorList>
    </citation>
    <scope>NUCLEOTIDE SEQUENCE</scope>
    <source>
        <strain evidence="9">A5X3R13</strain>
    </source>
</reference>
<dbReference type="KEGG" id="sgrg:L0C25_06365"/>
<keyword evidence="4 7" id="KW-0812">Transmembrane</keyword>
<keyword evidence="6 7" id="KW-0472">Membrane</keyword>
<dbReference type="PANTHER" id="PTHR42709:SF6">
    <property type="entry name" value="UNDECAPRENYL PHOSPHATE TRANSPORTER A"/>
    <property type="match status" value="1"/>
</dbReference>
<dbReference type="AlphaFoldDB" id="A0AA46YL97"/>
<evidence type="ECO:0000313" key="9">
    <source>
        <dbReference type="EMBL" id="UYM06690.1"/>
    </source>
</evidence>
<evidence type="ECO:0000256" key="6">
    <source>
        <dbReference type="ARBA" id="ARBA00023136"/>
    </source>
</evidence>
<evidence type="ECO:0000256" key="7">
    <source>
        <dbReference type="SAM" id="Phobius"/>
    </source>
</evidence>
<accession>A0AA46YL97</accession>
<name>A0AA46YL97_9ACTN</name>
<evidence type="ECO:0000256" key="5">
    <source>
        <dbReference type="ARBA" id="ARBA00022989"/>
    </source>
</evidence>
<comment type="subcellular location">
    <subcellularLocation>
        <location evidence="1">Cell membrane</location>
        <topology evidence="1">Multi-pass membrane protein</topology>
    </subcellularLocation>
</comment>
<gene>
    <name evidence="9" type="ORF">L0C25_06365</name>
</gene>
<sequence>MLGLQSVPVAMAAAYGFAFAESGLGLGMVLPGETAVVAIAATVDGPVATLLVFAAVSFGACSGDHVGYWLGRTQGDRIRRSRAVARVGTEHWDRAMDLLRRHGATAVFLTRMLPLVRTLTPAAAGSSGLAYARFLPASLSGSMLWAAVYVGGGNLAVTTARATYDRIGPATWWLVATAAIAATAWAVWRHRPTPIRYPVLLRAGAPRPHHSDLAAAPDLSLTGQLQP</sequence>
<evidence type="ECO:0000256" key="4">
    <source>
        <dbReference type="ARBA" id="ARBA00022692"/>
    </source>
</evidence>
<feature type="transmembrane region" description="Helical" evidence="7">
    <location>
        <begin position="170"/>
        <end position="188"/>
    </location>
</feature>
<dbReference type="GO" id="GO:0005886">
    <property type="term" value="C:plasma membrane"/>
    <property type="evidence" value="ECO:0007669"/>
    <property type="project" value="UniProtKB-SubCell"/>
</dbReference>
<evidence type="ECO:0000256" key="1">
    <source>
        <dbReference type="ARBA" id="ARBA00004651"/>
    </source>
</evidence>
<keyword evidence="10" id="KW-1185">Reference proteome</keyword>
<organism evidence="9 10">
    <name type="scientific">Solicola gregarius</name>
    <dbReference type="NCBI Taxonomy" id="2908642"/>
    <lineage>
        <taxon>Bacteria</taxon>
        <taxon>Bacillati</taxon>
        <taxon>Actinomycetota</taxon>
        <taxon>Actinomycetes</taxon>
        <taxon>Propionibacteriales</taxon>
        <taxon>Nocardioidaceae</taxon>
        <taxon>Solicola</taxon>
    </lineage>
</organism>
<dbReference type="PANTHER" id="PTHR42709">
    <property type="entry name" value="ALKALINE PHOSPHATASE LIKE PROTEIN"/>
    <property type="match status" value="1"/>
</dbReference>
<keyword evidence="3" id="KW-1003">Cell membrane</keyword>
<evidence type="ECO:0000256" key="3">
    <source>
        <dbReference type="ARBA" id="ARBA00022475"/>
    </source>
</evidence>
<proteinExistence type="inferred from homology"/>
<evidence type="ECO:0000313" key="10">
    <source>
        <dbReference type="Proteomes" id="UP001164390"/>
    </source>
</evidence>
<feature type="transmembrane region" description="Helical" evidence="7">
    <location>
        <begin position="50"/>
        <end position="70"/>
    </location>
</feature>
<evidence type="ECO:0000256" key="2">
    <source>
        <dbReference type="ARBA" id="ARBA00010792"/>
    </source>
</evidence>
<feature type="transmembrane region" description="Helical" evidence="7">
    <location>
        <begin position="12"/>
        <end position="30"/>
    </location>
</feature>
<protein>
    <submittedName>
        <fullName evidence="9">DedA family protein</fullName>
    </submittedName>
</protein>
<dbReference type="InterPro" id="IPR032816">
    <property type="entry name" value="VTT_dom"/>
</dbReference>
<evidence type="ECO:0000259" key="8">
    <source>
        <dbReference type="Pfam" id="PF09335"/>
    </source>
</evidence>
<dbReference type="Pfam" id="PF09335">
    <property type="entry name" value="VTT_dom"/>
    <property type="match status" value="1"/>
</dbReference>
<comment type="similarity">
    <text evidence="2">Belongs to the DedA family.</text>
</comment>
<feature type="domain" description="VTT" evidence="8">
    <location>
        <begin position="31"/>
        <end position="154"/>
    </location>
</feature>